<protein>
    <submittedName>
        <fullName evidence="1">Uncharacterized protein</fullName>
    </submittedName>
</protein>
<accession>A0A8H7AJK2</accession>
<name>A0A8H7AJK2_9EURO</name>
<evidence type="ECO:0000313" key="2">
    <source>
        <dbReference type="Proteomes" id="UP000606974"/>
    </source>
</evidence>
<keyword evidence="2" id="KW-1185">Reference proteome</keyword>
<dbReference type="Proteomes" id="UP000606974">
    <property type="component" value="Unassembled WGS sequence"/>
</dbReference>
<evidence type="ECO:0000313" key="1">
    <source>
        <dbReference type="EMBL" id="KAF7510285.1"/>
    </source>
</evidence>
<comment type="caution">
    <text evidence="1">The sequence shown here is derived from an EMBL/GenBank/DDBJ whole genome shotgun (WGS) entry which is preliminary data.</text>
</comment>
<sequence length="82" mass="9565">MSTQRSESTIPTSRRQACPHCQKSSQVIDDDYIDRPKLEMLLNNLFPEEGSQCGLKWKRNQWIISSAPRCLDSQEIAQLRHY</sequence>
<proteinExistence type="predicted"/>
<dbReference type="EMBL" id="JAACFV010000031">
    <property type="protein sequence ID" value="KAF7510285.1"/>
    <property type="molecule type" value="Genomic_DNA"/>
</dbReference>
<gene>
    <name evidence="1" type="ORF">GJ744_006781</name>
</gene>
<organism evidence="1 2">
    <name type="scientific">Endocarpon pusillum</name>
    <dbReference type="NCBI Taxonomy" id="364733"/>
    <lineage>
        <taxon>Eukaryota</taxon>
        <taxon>Fungi</taxon>
        <taxon>Dikarya</taxon>
        <taxon>Ascomycota</taxon>
        <taxon>Pezizomycotina</taxon>
        <taxon>Eurotiomycetes</taxon>
        <taxon>Chaetothyriomycetidae</taxon>
        <taxon>Verrucariales</taxon>
        <taxon>Verrucariaceae</taxon>
        <taxon>Endocarpon</taxon>
    </lineage>
</organism>
<reference evidence="1" key="1">
    <citation type="submission" date="2020-02" db="EMBL/GenBank/DDBJ databases">
        <authorList>
            <person name="Palmer J.M."/>
        </authorList>
    </citation>
    <scope>NUCLEOTIDE SEQUENCE</scope>
    <source>
        <strain evidence="1">EPUS1.4</strain>
        <tissue evidence="1">Thallus</tissue>
    </source>
</reference>
<dbReference type="AlphaFoldDB" id="A0A8H7AJK2"/>